<gene>
    <name evidence="10" type="ORF">LJ657_42620</name>
</gene>
<keyword evidence="8" id="KW-0732">Signal</keyword>
<evidence type="ECO:0000313" key="11">
    <source>
        <dbReference type="Proteomes" id="UP001108029"/>
    </source>
</evidence>
<dbReference type="Proteomes" id="UP001108029">
    <property type="component" value="Unassembled WGS sequence"/>
</dbReference>
<sequence>MFARILVVATTAVASVAPAAAHADVGRPAPAPPPVQDEDRAGDHLTVTVRHAGDGTDGTFELQCHPGGGDHPDVSGACETLDRVARWGRDTFAPVPEGSVCTMQYGGPATAHVTGRWAGRPVDASYDRSDGCQIGRWDRLVPLLPDLRPQGQP</sequence>
<dbReference type="PROSITE" id="PS00999">
    <property type="entry name" value="SSI"/>
    <property type="match status" value="1"/>
</dbReference>
<keyword evidence="5" id="KW-0722">Serine protease inhibitor</keyword>
<proteinExistence type="inferred from homology"/>
<evidence type="ECO:0000256" key="3">
    <source>
        <dbReference type="ARBA" id="ARBA00022525"/>
    </source>
</evidence>
<dbReference type="Pfam" id="PF00720">
    <property type="entry name" value="SSI"/>
    <property type="match status" value="1"/>
</dbReference>
<evidence type="ECO:0000256" key="1">
    <source>
        <dbReference type="ARBA" id="ARBA00004613"/>
    </source>
</evidence>
<evidence type="ECO:0000313" key="10">
    <source>
        <dbReference type="EMBL" id="MCD9880140.1"/>
    </source>
</evidence>
<dbReference type="AlphaFoldDB" id="A0A9Q3ZF45"/>
<feature type="region of interest" description="Disordered" evidence="7">
    <location>
        <begin position="18"/>
        <end position="41"/>
    </location>
</feature>
<keyword evidence="11" id="KW-1185">Reference proteome</keyword>
<dbReference type="SUPFAM" id="SSF55399">
    <property type="entry name" value="Subtilisin inhibitor"/>
    <property type="match status" value="1"/>
</dbReference>
<evidence type="ECO:0000256" key="5">
    <source>
        <dbReference type="ARBA" id="ARBA00022900"/>
    </source>
</evidence>
<feature type="chain" id="PRO_5040349013" evidence="8">
    <location>
        <begin position="24"/>
        <end position="153"/>
    </location>
</feature>
<dbReference type="GO" id="GO:0004867">
    <property type="term" value="F:serine-type endopeptidase inhibitor activity"/>
    <property type="evidence" value="ECO:0007669"/>
    <property type="project" value="UniProtKB-KW"/>
</dbReference>
<evidence type="ECO:0000256" key="8">
    <source>
        <dbReference type="SAM" id="SignalP"/>
    </source>
</evidence>
<name>A0A9Q3ZF45_9ACTN</name>
<accession>A0A9Q3ZF45</accession>
<dbReference type="RefSeq" id="WP_232655080.1">
    <property type="nucleotide sequence ID" value="NZ_JAJSBI010000036.1"/>
</dbReference>
<organism evidence="10 11">
    <name type="scientific">Streptomyces guryensis</name>
    <dbReference type="NCBI Taxonomy" id="2886947"/>
    <lineage>
        <taxon>Bacteria</taxon>
        <taxon>Bacillati</taxon>
        <taxon>Actinomycetota</taxon>
        <taxon>Actinomycetes</taxon>
        <taxon>Kitasatosporales</taxon>
        <taxon>Streptomycetaceae</taxon>
        <taxon>Streptomyces</taxon>
    </lineage>
</organism>
<evidence type="ECO:0000256" key="7">
    <source>
        <dbReference type="SAM" id="MobiDB-lite"/>
    </source>
</evidence>
<evidence type="ECO:0000259" key="9">
    <source>
        <dbReference type="Pfam" id="PF00720"/>
    </source>
</evidence>
<dbReference type="EMBL" id="JAJSBI010000036">
    <property type="protein sequence ID" value="MCD9880140.1"/>
    <property type="molecule type" value="Genomic_DNA"/>
</dbReference>
<evidence type="ECO:0000256" key="6">
    <source>
        <dbReference type="ARBA" id="ARBA00023157"/>
    </source>
</evidence>
<keyword evidence="3" id="KW-0964">Secreted</keyword>
<keyword evidence="4" id="KW-0646">Protease inhibitor</keyword>
<reference evidence="10" key="1">
    <citation type="submission" date="2021-12" db="EMBL/GenBank/DDBJ databases">
        <authorList>
            <person name="Lee J.-H."/>
            <person name="Kim S.-B."/>
        </authorList>
    </citation>
    <scope>NUCLEOTIDE SEQUENCE</scope>
    <source>
        <strain evidence="10">NR30</strain>
    </source>
</reference>
<dbReference type="InterPro" id="IPR023549">
    <property type="entry name" value="Subtilisin_inhibitor"/>
</dbReference>
<comment type="caution">
    <text evidence="10">The sequence shown here is derived from an EMBL/GenBank/DDBJ whole genome shotgun (WGS) entry which is preliminary data.</text>
</comment>
<keyword evidence="6" id="KW-1015">Disulfide bond</keyword>
<dbReference type="InterPro" id="IPR020054">
    <property type="entry name" value="Prot_inh_SSI_I16_CS"/>
</dbReference>
<evidence type="ECO:0000256" key="4">
    <source>
        <dbReference type="ARBA" id="ARBA00022690"/>
    </source>
</evidence>
<dbReference type="GO" id="GO:0005576">
    <property type="term" value="C:extracellular region"/>
    <property type="evidence" value="ECO:0007669"/>
    <property type="project" value="UniProtKB-SubCell"/>
</dbReference>
<comment type="similarity">
    <text evidence="2">Belongs to the protease inhibitor I16 (SSI) family.</text>
</comment>
<dbReference type="InterPro" id="IPR036819">
    <property type="entry name" value="Subtilisin_inhibitor-like_sf"/>
</dbReference>
<feature type="signal peptide" evidence="8">
    <location>
        <begin position="1"/>
        <end position="23"/>
    </location>
</feature>
<evidence type="ECO:0000256" key="2">
    <source>
        <dbReference type="ARBA" id="ARBA00010472"/>
    </source>
</evidence>
<dbReference type="Gene3D" id="3.30.350.10">
    <property type="entry name" value="Subtilisin inhibitor-like"/>
    <property type="match status" value="1"/>
</dbReference>
<comment type="subcellular location">
    <subcellularLocation>
        <location evidence="1">Secreted</location>
    </subcellularLocation>
</comment>
<feature type="compositionally biased region" description="Low complexity" evidence="7">
    <location>
        <begin position="18"/>
        <end position="28"/>
    </location>
</feature>
<feature type="domain" description="Subtilisin inhibitor" evidence="9">
    <location>
        <begin position="47"/>
        <end position="123"/>
    </location>
</feature>
<protein>
    <submittedName>
        <fullName evidence="10">Subtilase-type protease inhibitor</fullName>
    </submittedName>
</protein>